<dbReference type="EMBL" id="CP046244">
    <property type="protein sequence ID" value="QGP93157.1"/>
    <property type="molecule type" value="Genomic_DNA"/>
</dbReference>
<dbReference type="Gene3D" id="3.40.50.720">
    <property type="entry name" value="NAD(P)-binding Rossmann-like Domain"/>
    <property type="match status" value="1"/>
</dbReference>
<dbReference type="PANTHER" id="PTHR42917:SF2">
    <property type="entry name" value="2,4-DIENOYL-COA REDUCTASE [(2E)-ENOYL-COA-PRODUCING]"/>
    <property type="match status" value="1"/>
</dbReference>
<evidence type="ECO:0000256" key="2">
    <source>
        <dbReference type="ARBA" id="ARBA00001966"/>
    </source>
</evidence>
<dbReference type="RefSeq" id="WP_170291068.1">
    <property type="nucleotide sequence ID" value="NZ_CP046244.1"/>
</dbReference>
<gene>
    <name evidence="12" type="ORF">MGLY_25570</name>
</gene>
<comment type="cofactor">
    <cofactor evidence="2">
        <name>[4Fe-4S] cluster</name>
        <dbReference type="ChEBI" id="CHEBI:49883"/>
    </cofactor>
</comment>
<dbReference type="SUPFAM" id="SSF51905">
    <property type="entry name" value="FAD/NAD(P)-binding domain"/>
    <property type="match status" value="1"/>
</dbReference>
<dbReference type="InterPro" id="IPR001155">
    <property type="entry name" value="OxRdtase_FMN_N"/>
</dbReference>
<dbReference type="PRINTS" id="PR00469">
    <property type="entry name" value="PNDRDTASEII"/>
</dbReference>
<evidence type="ECO:0000256" key="6">
    <source>
        <dbReference type="ARBA" id="ARBA00022723"/>
    </source>
</evidence>
<feature type="domain" description="FAD/NAD(P)-binding" evidence="11">
    <location>
        <begin position="394"/>
        <end position="646"/>
    </location>
</feature>
<dbReference type="GO" id="GO:0010181">
    <property type="term" value="F:FMN binding"/>
    <property type="evidence" value="ECO:0007669"/>
    <property type="project" value="InterPro"/>
</dbReference>
<dbReference type="GO" id="GO:0051536">
    <property type="term" value="F:iron-sulfur cluster binding"/>
    <property type="evidence" value="ECO:0007669"/>
    <property type="project" value="UniProtKB-KW"/>
</dbReference>
<evidence type="ECO:0000256" key="5">
    <source>
        <dbReference type="ARBA" id="ARBA00022643"/>
    </source>
</evidence>
<organism evidence="12 13">
    <name type="scientific">Neomoorella glycerini</name>
    <dbReference type="NCBI Taxonomy" id="55779"/>
    <lineage>
        <taxon>Bacteria</taxon>
        <taxon>Bacillati</taxon>
        <taxon>Bacillota</taxon>
        <taxon>Clostridia</taxon>
        <taxon>Neomoorellales</taxon>
        <taxon>Neomoorellaceae</taxon>
        <taxon>Neomoorella</taxon>
    </lineage>
</organism>
<evidence type="ECO:0000259" key="11">
    <source>
        <dbReference type="Pfam" id="PF07992"/>
    </source>
</evidence>
<dbReference type="InterPro" id="IPR051793">
    <property type="entry name" value="NADH:flavin_oxidoreductase"/>
</dbReference>
<sequence>MKLLSPIKIGNLEIRNRVVMAPMTNNYAQDGYVTERMFHFYAERAKGGVGLVTVEDGIVDFPVGNNAKNAVAIDDDKYIPMLQKLSAAIKRHGARAAIQLSHAGRRAGRVSLHNGYLEVTRGRLPVAPSVLAHPFPGQVVPRELRVEEIEEIVEKFGQAARRAAEAGFDVISIHCAHMYLCGEFLSPWANKRTDKYGGSLENRMRFVLEIIARVQKEVGTDFPLICRMNGQEPEGGNSLLEIREIARRLQLAGIKAISVSTGFAAVLQERNFISAEAPIGTPEGCIVPLAENIKIGVSVPVITANKIRSVDFAEGVLQQGRADMIALGRPLIADPYWVQKVAAGRYQDIRPCVSCCQGCVEHVLKGVPITCILNPRAGKEGEIEVNPAPPDRQKKVLVIGGGPGGLEAAVTAASRGHNVTLWEKEKELGGTILLAEKPPRKGELRKIIDYYRHQVEQAGVKVELGLEASKEAVTAFQPDVVILATGGKPVRPAIKGLEQGNVYWAVDLLKNDCSDIGEKVAIIGGGQVGVETAEWLAEKGKEVTVIEMLPEVAGDMAHAVKVPLMLNLQDYGVRMLTNTRVKEITGAGVLVERKGVEELLPADAVVIAVGIEADNSLEAELKDQIPALYAVGDCKSPGKIMDAVHEGFQVGLQI</sequence>
<dbReference type="InterPro" id="IPR013785">
    <property type="entry name" value="Aldolase_TIM"/>
</dbReference>
<dbReference type="Gene3D" id="3.50.50.60">
    <property type="entry name" value="FAD/NAD(P)-binding domain"/>
    <property type="match status" value="1"/>
</dbReference>
<dbReference type="Pfam" id="PF00724">
    <property type="entry name" value="Oxidored_FMN"/>
    <property type="match status" value="1"/>
</dbReference>
<name>A0A6I5ZUG1_9FIRM</name>
<evidence type="ECO:0000259" key="10">
    <source>
        <dbReference type="Pfam" id="PF00724"/>
    </source>
</evidence>
<dbReference type="InterPro" id="IPR023753">
    <property type="entry name" value="FAD/NAD-binding_dom"/>
</dbReference>
<keyword evidence="13" id="KW-1185">Reference proteome</keyword>
<evidence type="ECO:0000313" key="12">
    <source>
        <dbReference type="EMBL" id="QGP93157.1"/>
    </source>
</evidence>
<reference evidence="12 13" key="1">
    <citation type="submission" date="2019-11" db="EMBL/GenBank/DDBJ databases">
        <title>Genome sequence of Moorella glycerini DSM11254.</title>
        <authorList>
            <person name="Poehlein A."/>
            <person name="Boeer T."/>
            <person name="Daniel R."/>
        </authorList>
    </citation>
    <scope>NUCLEOTIDE SEQUENCE [LARGE SCALE GENOMIC DNA]</scope>
    <source>
        <strain evidence="12 13">DSM 11254</strain>
    </source>
</reference>
<protein>
    <submittedName>
        <fullName evidence="12">NADH oxidase</fullName>
        <ecNumber evidence="12">1.-.-.-</ecNumber>
    </submittedName>
</protein>
<dbReference type="Gene3D" id="3.20.20.70">
    <property type="entry name" value="Aldolase class I"/>
    <property type="match status" value="1"/>
</dbReference>
<proteinExistence type="inferred from homology"/>
<dbReference type="GO" id="GO:0016491">
    <property type="term" value="F:oxidoreductase activity"/>
    <property type="evidence" value="ECO:0007669"/>
    <property type="project" value="UniProtKB-KW"/>
</dbReference>
<feature type="domain" description="NADH:flavin oxidoreductase/NADH oxidase N-terminal" evidence="10">
    <location>
        <begin position="2"/>
        <end position="347"/>
    </location>
</feature>
<dbReference type="CDD" id="cd02803">
    <property type="entry name" value="OYE_like_FMN_family"/>
    <property type="match status" value="1"/>
</dbReference>
<dbReference type="PRINTS" id="PR00368">
    <property type="entry name" value="FADPNR"/>
</dbReference>
<evidence type="ECO:0000256" key="4">
    <source>
        <dbReference type="ARBA" id="ARBA00022630"/>
    </source>
</evidence>
<dbReference type="GO" id="GO:0046872">
    <property type="term" value="F:metal ion binding"/>
    <property type="evidence" value="ECO:0007669"/>
    <property type="project" value="UniProtKB-KW"/>
</dbReference>
<evidence type="ECO:0000256" key="8">
    <source>
        <dbReference type="ARBA" id="ARBA00023004"/>
    </source>
</evidence>
<evidence type="ECO:0000313" key="13">
    <source>
        <dbReference type="Proteomes" id="UP000425916"/>
    </source>
</evidence>
<dbReference type="Pfam" id="PF07992">
    <property type="entry name" value="Pyr_redox_2"/>
    <property type="match status" value="1"/>
</dbReference>
<dbReference type="Proteomes" id="UP000425916">
    <property type="component" value="Chromosome"/>
</dbReference>
<keyword evidence="4" id="KW-0285">Flavoprotein</keyword>
<dbReference type="EC" id="1.-.-.-" evidence="12"/>
<dbReference type="InterPro" id="IPR036188">
    <property type="entry name" value="FAD/NAD-bd_sf"/>
</dbReference>
<evidence type="ECO:0000256" key="7">
    <source>
        <dbReference type="ARBA" id="ARBA00023002"/>
    </source>
</evidence>
<evidence type="ECO:0000256" key="9">
    <source>
        <dbReference type="ARBA" id="ARBA00023014"/>
    </source>
</evidence>
<dbReference type="SUPFAM" id="SSF51395">
    <property type="entry name" value="FMN-linked oxidoreductases"/>
    <property type="match status" value="1"/>
</dbReference>
<comment type="similarity">
    <text evidence="3">In the N-terminal section; belongs to the NADH:flavin oxidoreductase/NADH oxidase family.</text>
</comment>
<evidence type="ECO:0000256" key="3">
    <source>
        <dbReference type="ARBA" id="ARBA00011048"/>
    </source>
</evidence>
<dbReference type="AlphaFoldDB" id="A0A6I5ZUG1"/>
<keyword evidence="8" id="KW-0408">Iron</keyword>
<keyword evidence="9" id="KW-0411">Iron-sulfur</keyword>
<evidence type="ECO:0000256" key="1">
    <source>
        <dbReference type="ARBA" id="ARBA00001917"/>
    </source>
</evidence>
<keyword evidence="7 12" id="KW-0560">Oxidoreductase</keyword>
<comment type="cofactor">
    <cofactor evidence="1">
        <name>FMN</name>
        <dbReference type="ChEBI" id="CHEBI:58210"/>
    </cofactor>
</comment>
<keyword evidence="5" id="KW-0288">FMN</keyword>
<accession>A0A6I5ZUG1</accession>
<keyword evidence="6" id="KW-0479">Metal-binding</keyword>
<dbReference type="PANTHER" id="PTHR42917">
    <property type="entry name" value="2,4-DIENOYL-COA REDUCTASE"/>
    <property type="match status" value="1"/>
</dbReference>